<feature type="transmembrane region" description="Helical" evidence="1">
    <location>
        <begin position="24"/>
        <end position="43"/>
    </location>
</feature>
<evidence type="ECO:0000313" key="3">
    <source>
        <dbReference type="Proteomes" id="UP000036771"/>
    </source>
</evidence>
<feature type="transmembrane region" description="Helical" evidence="1">
    <location>
        <begin position="145"/>
        <end position="171"/>
    </location>
</feature>
<dbReference type="AlphaFoldDB" id="A0A0K8ME82"/>
<feature type="transmembrane region" description="Helical" evidence="1">
    <location>
        <begin position="55"/>
        <end position="77"/>
    </location>
</feature>
<keyword evidence="1" id="KW-0812">Transmembrane</keyword>
<feature type="transmembrane region" description="Helical" evidence="1">
    <location>
        <begin position="192"/>
        <end position="220"/>
    </location>
</feature>
<protein>
    <submittedName>
        <fullName evidence="2">Uncharacterized protein</fullName>
    </submittedName>
</protein>
<evidence type="ECO:0000313" key="2">
    <source>
        <dbReference type="EMBL" id="GAO98513.1"/>
    </source>
</evidence>
<proteinExistence type="predicted"/>
<keyword evidence="1" id="KW-1133">Transmembrane helix</keyword>
<dbReference type="STRING" id="1629334.Cva_01175"/>
<keyword evidence="1" id="KW-0472">Membrane</keyword>
<dbReference type="EMBL" id="BBVC01000064">
    <property type="protein sequence ID" value="GAO98513.1"/>
    <property type="molecule type" value="Genomic_DNA"/>
</dbReference>
<keyword evidence="3" id="KW-1185">Reference proteome</keyword>
<organism evidence="2 3">
    <name type="scientific">Caedimonas varicaedens</name>
    <dbReference type="NCBI Taxonomy" id="1629334"/>
    <lineage>
        <taxon>Bacteria</taxon>
        <taxon>Pseudomonadati</taxon>
        <taxon>Pseudomonadota</taxon>
        <taxon>Alphaproteobacteria</taxon>
        <taxon>Holosporales</taxon>
        <taxon>Caedimonadaceae</taxon>
        <taxon>Caedimonas</taxon>
    </lineage>
</organism>
<accession>A0A0K8ME82</accession>
<evidence type="ECO:0000256" key="1">
    <source>
        <dbReference type="SAM" id="Phobius"/>
    </source>
</evidence>
<comment type="caution">
    <text evidence="2">The sequence shown here is derived from an EMBL/GenBank/DDBJ whole genome shotgun (WGS) entry which is preliminary data.</text>
</comment>
<name>A0A0K8ME82_9PROT</name>
<reference evidence="2 3" key="1">
    <citation type="submission" date="2015-03" db="EMBL/GenBank/DDBJ databases">
        <title>Caedibacter varicaedens, whole genome shotgun sequence.</title>
        <authorList>
            <person name="Suzuki H."/>
            <person name="Dapper A.L."/>
            <person name="Gibson A.K."/>
            <person name="Jackson C."/>
            <person name="Lee H."/>
            <person name="Pejaver V.R."/>
            <person name="Doak T."/>
            <person name="Lynch M."/>
        </authorList>
    </citation>
    <scope>NUCLEOTIDE SEQUENCE [LARGE SCALE GENOMIC DNA]</scope>
</reference>
<gene>
    <name evidence="2" type="ORF">Cva_01175</name>
</gene>
<feature type="transmembrane region" description="Helical" evidence="1">
    <location>
        <begin position="106"/>
        <end position="133"/>
    </location>
</feature>
<sequence>MLPVFCIVKESWSFLFRRTKDMPLLLANYLLSSALLIYFLTFSDMAKQLPETSHFLAITVMIFAALLQMILLMPIAASISRTILLGEEIDQTYLVRLFRKREWKMVGNYTLSFLIIIGVSLLLGVIAGFLSYMALQFFQQSVGHVIVIILGMFVFIVIFSLAFRLALILALSAIDQSHPIKTSWKIMKGAVLSLLGILILSGLPLVIIFFVYLAFLVAGYMTHSVLLNLVGFIIWQYFALVFTIAIAKAAKKLQEKTF</sequence>
<dbReference type="Proteomes" id="UP000036771">
    <property type="component" value="Unassembled WGS sequence"/>
</dbReference>
<feature type="transmembrane region" description="Helical" evidence="1">
    <location>
        <begin position="226"/>
        <end position="247"/>
    </location>
</feature>